<protein>
    <submittedName>
        <fullName evidence="2">Uncharacterized protein</fullName>
    </submittedName>
</protein>
<evidence type="ECO:0000256" key="1">
    <source>
        <dbReference type="SAM" id="SignalP"/>
    </source>
</evidence>
<name>A0A5B7FWV6_PORTR</name>
<reference evidence="2 3" key="1">
    <citation type="submission" date="2019-05" db="EMBL/GenBank/DDBJ databases">
        <title>Another draft genome of Portunus trituberculatus and its Hox gene families provides insights of decapod evolution.</title>
        <authorList>
            <person name="Jeong J.-H."/>
            <person name="Song I."/>
            <person name="Kim S."/>
            <person name="Choi T."/>
            <person name="Kim D."/>
            <person name="Ryu S."/>
            <person name="Kim W."/>
        </authorList>
    </citation>
    <scope>NUCLEOTIDE SEQUENCE [LARGE SCALE GENOMIC DNA]</scope>
    <source>
        <tissue evidence="2">Muscle</tissue>
    </source>
</reference>
<feature type="chain" id="PRO_5022752047" evidence="1">
    <location>
        <begin position="47"/>
        <end position="76"/>
    </location>
</feature>
<evidence type="ECO:0000313" key="2">
    <source>
        <dbReference type="EMBL" id="MPC52220.1"/>
    </source>
</evidence>
<feature type="signal peptide" evidence="1">
    <location>
        <begin position="1"/>
        <end position="46"/>
    </location>
</feature>
<organism evidence="2 3">
    <name type="scientific">Portunus trituberculatus</name>
    <name type="common">Swimming crab</name>
    <name type="synonym">Neptunus trituberculatus</name>
    <dbReference type="NCBI Taxonomy" id="210409"/>
    <lineage>
        <taxon>Eukaryota</taxon>
        <taxon>Metazoa</taxon>
        <taxon>Ecdysozoa</taxon>
        <taxon>Arthropoda</taxon>
        <taxon>Crustacea</taxon>
        <taxon>Multicrustacea</taxon>
        <taxon>Malacostraca</taxon>
        <taxon>Eumalacostraca</taxon>
        <taxon>Eucarida</taxon>
        <taxon>Decapoda</taxon>
        <taxon>Pleocyemata</taxon>
        <taxon>Brachyura</taxon>
        <taxon>Eubrachyura</taxon>
        <taxon>Portunoidea</taxon>
        <taxon>Portunidae</taxon>
        <taxon>Portuninae</taxon>
        <taxon>Portunus</taxon>
    </lineage>
</organism>
<dbReference type="EMBL" id="VSRR010010711">
    <property type="protein sequence ID" value="MPC52220.1"/>
    <property type="molecule type" value="Genomic_DNA"/>
</dbReference>
<keyword evidence="1" id="KW-0732">Signal</keyword>
<dbReference type="AlphaFoldDB" id="A0A5B7FWV6"/>
<dbReference type="Proteomes" id="UP000324222">
    <property type="component" value="Unassembled WGS sequence"/>
</dbReference>
<keyword evidence="3" id="KW-1185">Reference proteome</keyword>
<comment type="caution">
    <text evidence="2">The sequence shown here is derived from an EMBL/GenBank/DDBJ whole genome shotgun (WGS) entry which is preliminary data.</text>
</comment>
<sequence length="76" mass="8943">MAFFIPFLPFPAPSRHMLPAWVHSSLRPKLRGLLLLHLVILLSLRAHQGTVSHDRTVFRNYRTLSVRYERMNEIYG</sequence>
<gene>
    <name evidence="2" type="ORF">E2C01_046083</name>
</gene>
<accession>A0A5B7FWV6</accession>
<proteinExistence type="predicted"/>
<evidence type="ECO:0000313" key="3">
    <source>
        <dbReference type="Proteomes" id="UP000324222"/>
    </source>
</evidence>